<organism evidence="1 2">
    <name type="scientific">Paspalum notatum var. saurae</name>
    <dbReference type="NCBI Taxonomy" id="547442"/>
    <lineage>
        <taxon>Eukaryota</taxon>
        <taxon>Viridiplantae</taxon>
        <taxon>Streptophyta</taxon>
        <taxon>Embryophyta</taxon>
        <taxon>Tracheophyta</taxon>
        <taxon>Spermatophyta</taxon>
        <taxon>Magnoliopsida</taxon>
        <taxon>Liliopsida</taxon>
        <taxon>Poales</taxon>
        <taxon>Poaceae</taxon>
        <taxon>PACMAD clade</taxon>
        <taxon>Panicoideae</taxon>
        <taxon>Andropogonodae</taxon>
        <taxon>Paspaleae</taxon>
        <taxon>Paspalinae</taxon>
        <taxon>Paspalum</taxon>
    </lineage>
</organism>
<accession>A0AAQ3PXT4</accession>
<protein>
    <submittedName>
        <fullName evidence="1">Uncharacterized protein</fullName>
    </submittedName>
</protein>
<reference evidence="1 2" key="1">
    <citation type="submission" date="2024-02" db="EMBL/GenBank/DDBJ databases">
        <title>High-quality chromosome-scale genome assembly of Pensacola bahiagrass (Paspalum notatum Flugge var. saurae).</title>
        <authorList>
            <person name="Vega J.M."/>
            <person name="Podio M."/>
            <person name="Orjuela J."/>
            <person name="Siena L.A."/>
            <person name="Pessino S.C."/>
            <person name="Combes M.C."/>
            <person name="Mariac C."/>
            <person name="Albertini E."/>
            <person name="Pupilli F."/>
            <person name="Ortiz J.P.A."/>
            <person name="Leblanc O."/>
        </authorList>
    </citation>
    <scope>NUCLEOTIDE SEQUENCE [LARGE SCALE GENOMIC DNA]</scope>
    <source>
        <strain evidence="1">R1</strain>
        <tissue evidence="1">Leaf</tissue>
    </source>
</reference>
<evidence type="ECO:0000313" key="2">
    <source>
        <dbReference type="Proteomes" id="UP001341281"/>
    </source>
</evidence>
<proteinExistence type="predicted"/>
<gene>
    <name evidence="1" type="ORF">U9M48_005535</name>
</gene>
<dbReference type="Proteomes" id="UP001341281">
    <property type="component" value="Chromosome 01"/>
</dbReference>
<evidence type="ECO:0000313" key="1">
    <source>
        <dbReference type="EMBL" id="WVZ54787.1"/>
    </source>
</evidence>
<dbReference type="AlphaFoldDB" id="A0AAQ3PXT4"/>
<dbReference type="EMBL" id="CP144745">
    <property type="protein sequence ID" value="WVZ54787.1"/>
    <property type="molecule type" value="Genomic_DNA"/>
</dbReference>
<sequence length="111" mass="12699">MGQGPGRAFRGLSMRALRWSMLDRKDLRSSHQPKWNVRRPRWLLILLVLCICLCRHRCSLLRPCRAPPEGVHPLPLRSFRDGMPDPKLSALEDLFPGMEWEAEVGATSVVV</sequence>
<keyword evidence="2" id="KW-1185">Reference proteome</keyword>
<name>A0AAQ3PXT4_PASNO</name>